<sequence length="276" mass="31623">MAWGAKRTVSRRIDQIPVVSPRLKEMQVLCLGLSRTGTKSMYTAFQILGYNPYHGTELLRGVNRQHVNCWQEALTARYYTGKSIGLIEFEKLLANYDAVTDAPCANFTDELTAAFPKAKVILTTRDPDSWVRSMNSIYYPILDMLQWWNPLVHYDPNFWGALGKLFRIILLEWTSGDVQNRSKLRRGFIKHNEHVRKTIPKDNLLEFRPGDGWEPLCDFLGKEVPSEPFPHVNEGGQAADAVRFMIVFELIQMSAMTVAVIVVGWVAWSWGRSQRT</sequence>
<name>A0AA39UXD0_9LECA</name>
<evidence type="ECO:0000256" key="1">
    <source>
        <dbReference type="SAM" id="Phobius"/>
    </source>
</evidence>
<feature type="transmembrane region" description="Helical" evidence="1">
    <location>
        <begin position="250"/>
        <end position="270"/>
    </location>
</feature>
<keyword evidence="1" id="KW-1133">Transmembrane helix</keyword>
<dbReference type="EMBL" id="JAFEKC020000024">
    <property type="protein sequence ID" value="KAK0507177.1"/>
    <property type="molecule type" value="Genomic_DNA"/>
</dbReference>
<protein>
    <recommendedName>
        <fullName evidence="4">NAD dependent epimerase/dehydratase</fullName>
    </recommendedName>
</protein>
<gene>
    <name evidence="2" type="ORF">JMJ35_010215</name>
</gene>
<accession>A0AA39UXD0</accession>
<keyword evidence="3" id="KW-1185">Reference proteome</keyword>
<keyword evidence="1" id="KW-0472">Membrane</keyword>
<dbReference type="AlphaFoldDB" id="A0AA39UXD0"/>
<dbReference type="PANTHER" id="PTHR36978:SF4">
    <property type="entry name" value="P-LOOP CONTAINING NUCLEOSIDE TRIPHOSPHATE HYDROLASE PROTEIN"/>
    <property type="match status" value="1"/>
</dbReference>
<comment type="caution">
    <text evidence="2">The sequence shown here is derived from an EMBL/GenBank/DDBJ whole genome shotgun (WGS) entry which is preliminary data.</text>
</comment>
<dbReference type="Gene3D" id="3.40.50.300">
    <property type="entry name" value="P-loop containing nucleotide triphosphate hydrolases"/>
    <property type="match status" value="1"/>
</dbReference>
<proteinExistence type="predicted"/>
<dbReference type="Proteomes" id="UP001166286">
    <property type="component" value="Unassembled WGS sequence"/>
</dbReference>
<keyword evidence="1" id="KW-0812">Transmembrane</keyword>
<dbReference type="PANTHER" id="PTHR36978">
    <property type="entry name" value="P-LOOP CONTAINING NUCLEOTIDE TRIPHOSPHATE HYDROLASE"/>
    <property type="match status" value="1"/>
</dbReference>
<reference evidence="2" key="1">
    <citation type="submission" date="2023-03" db="EMBL/GenBank/DDBJ databases">
        <title>Complete genome of Cladonia borealis.</title>
        <authorList>
            <person name="Park H."/>
        </authorList>
    </citation>
    <scope>NUCLEOTIDE SEQUENCE</scope>
    <source>
        <strain evidence="2">ANT050790</strain>
    </source>
</reference>
<evidence type="ECO:0000313" key="3">
    <source>
        <dbReference type="Proteomes" id="UP001166286"/>
    </source>
</evidence>
<dbReference type="SUPFAM" id="SSF52540">
    <property type="entry name" value="P-loop containing nucleoside triphosphate hydrolases"/>
    <property type="match status" value="1"/>
</dbReference>
<dbReference type="Pfam" id="PF17784">
    <property type="entry name" value="Sulfotransfer_4"/>
    <property type="match status" value="1"/>
</dbReference>
<evidence type="ECO:0000313" key="2">
    <source>
        <dbReference type="EMBL" id="KAK0507177.1"/>
    </source>
</evidence>
<dbReference type="InterPro" id="IPR027417">
    <property type="entry name" value="P-loop_NTPase"/>
</dbReference>
<organism evidence="2 3">
    <name type="scientific">Cladonia borealis</name>
    <dbReference type="NCBI Taxonomy" id="184061"/>
    <lineage>
        <taxon>Eukaryota</taxon>
        <taxon>Fungi</taxon>
        <taxon>Dikarya</taxon>
        <taxon>Ascomycota</taxon>
        <taxon>Pezizomycotina</taxon>
        <taxon>Lecanoromycetes</taxon>
        <taxon>OSLEUM clade</taxon>
        <taxon>Lecanoromycetidae</taxon>
        <taxon>Lecanorales</taxon>
        <taxon>Lecanorineae</taxon>
        <taxon>Cladoniaceae</taxon>
        <taxon>Cladonia</taxon>
    </lineage>
</organism>
<dbReference type="InterPro" id="IPR040632">
    <property type="entry name" value="Sulfotransfer_4"/>
</dbReference>
<evidence type="ECO:0008006" key="4">
    <source>
        <dbReference type="Google" id="ProtNLM"/>
    </source>
</evidence>